<proteinExistence type="predicted"/>
<sequence>MEYLSSSQPAPGLPLSTRAIPLSSRSHLNRVDDGLSGTSGAQKIISQLNTQRSAVTKLTLNHNSLGDDGTSQLFTYLCSTAGSRHRATLSEVSLTTNAIGCIGLQAIAEYIRGNDVLNTLWIANNELVPDAAVFSNLASAINGSRLRFLSLTGNPQLGDTFVEHFIPLLHSRHLQELHINAIGLTPRSAAVIGAWISGRSLRNSGGMCYLQTFKCSGNSLGVKGVWEVIRAIERGNWGLTKVEMYANQLAGLPFAPDTGDPAPALQPLEAEPPSIPETEEAWKDAERGLHRILMRNGYWKRQTEKEALILLKYSRPLLMHPKSTSIASSPSQPQSPLLPSATTLFPFYALPNELKLHILTLLAPSLASAQRARIYHYASDPATLPPLVPSLRRDPGKGCLADPSSLLGASIGFQVTSPGGYSGQRCADGKCMGAGNSLLCRREEERVKFLEAVGCCAYEPEPEGQN</sequence>
<evidence type="ECO:0000313" key="5">
    <source>
        <dbReference type="Proteomes" id="UP000053820"/>
    </source>
</evidence>
<protein>
    <recommendedName>
        <fullName evidence="6">RNI-like protein</fullName>
    </recommendedName>
</protein>
<dbReference type="GO" id="GO:0005829">
    <property type="term" value="C:cytosol"/>
    <property type="evidence" value="ECO:0007669"/>
    <property type="project" value="TreeGrafter"/>
</dbReference>
<dbReference type="HOGENOM" id="CLU_028411_0_0_1"/>
<evidence type="ECO:0008006" key="6">
    <source>
        <dbReference type="Google" id="ProtNLM"/>
    </source>
</evidence>
<dbReference type="GO" id="GO:0006913">
    <property type="term" value="P:nucleocytoplasmic transport"/>
    <property type="evidence" value="ECO:0007669"/>
    <property type="project" value="TreeGrafter"/>
</dbReference>
<dbReference type="Gene3D" id="3.80.10.10">
    <property type="entry name" value="Ribonuclease Inhibitor"/>
    <property type="match status" value="1"/>
</dbReference>
<dbReference type="GO" id="GO:0031267">
    <property type="term" value="F:small GTPase binding"/>
    <property type="evidence" value="ECO:0007669"/>
    <property type="project" value="TreeGrafter"/>
</dbReference>
<keyword evidence="3" id="KW-0677">Repeat</keyword>
<evidence type="ECO:0000256" key="2">
    <source>
        <dbReference type="ARBA" id="ARBA00022614"/>
    </source>
</evidence>
<keyword evidence="1" id="KW-0343">GTPase activation</keyword>
<evidence type="ECO:0000256" key="1">
    <source>
        <dbReference type="ARBA" id="ARBA00022468"/>
    </source>
</evidence>
<gene>
    <name evidence="4" type="ORF">HYDPIDRAFT_96223</name>
</gene>
<dbReference type="EMBL" id="KN839861">
    <property type="protein sequence ID" value="KIJ61554.1"/>
    <property type="molecule type" value="Genomic_DNA"/>
</dbReference>
<keyword evidence="5" id="KW-1185">Reference proteome</keyword>
<evidence type="ECO:0000256" key="3">
    <source>
        <dbReference type="ARBA" id="ARBA00022737"/>
    </source>
</evidence>
<dbReference type="GO" id="GO:0048471">
    <property type="term" value="C:perinuclear region of cytoplasm"/>
    <property type="evidence" value="ECO:0007669"/>
    <property type="project" value="TreeGrafter"/>
</dbReference>
<accession>A0A0C9V7A8</accession>
<dbReference type="PANTHER" id="PTHR24113">
    <property type="entry name" value="RAN GTPASE-ACTIVATING PROTEIN 1"/>
    <property type="match status" value="1"/>
</dbReference>
<organism evidence="4 5">
    <name type="scientific">Hydnomerulius pinastri MD-312</name>
    <dbReference type="NCBI Taxonomy" id="994086"/>
    <lineage>
        <taxon>Eukaryota</taxon>
        <taxon>Fungi</taxon>
        <taxon>Dikarya</taxon>
        <taxon>Basidiomycota</taxon>
        <taxon>Agaricomycotina</taxon>
        <taxon>Agaricomycetes</taxon>
        <taxon>Agaricomycetidae</taxon>
        <taxon>Boletales</taxon>
        <taxon>Boletales incertae sedis</taxon>
        <taxon>Leucogyrophana</taxon>
    </lineage>
</organism>
<dbReference type="GO" id="GO:0005634">
    <property type="term" value="C:nucleus"/>
    <property type="evidence" value="ECO:0007669"/>
    <property type="project" value="TreeGrafter"/>
</dbReference>
<reference evidence="4 5" key="1">
    <citation type="submission" date="2014-04" db="EMBL/GenBank/DDBJ databases">
        <title>Evolutionary Origins and Diversification of the Mycorrhizal Mutualists.</title>
        <authorList>
            <consortium name="DOE Joint Genome Institute"/>
            <consortium name="Mycorrhizal Genomics Consortium"/>
            <person name="Kohler A."/>
            <person name="Kuo A."/>
            <person name="Nagy L.G."/>
            <person name="Floudas D."/>
            <person name="Copeland A."/>
            <person name="Barry K.W."/>
            <person name="Cichocki N."/>
            <person name="Veneault-Fourrey C."/>
            <person name="LaButti K."/>
            <person name="Lindquist E.A."/>
            <person name="Lipzen A."/>
            <person name="Lundell T."/>
            <person name="Morin E."/>
            <person name="Murat C."/>
            <person name="Riley R."/>
            <person name="Ohm R."/>
            <person name="Sun H."/>
            <person name="Tunlid A."/>
            <person name="Henrissat B."/>
            <person name="Grigoriev I.V."/>
            <person name="Hibbett D.S."/>
            <person name="Martin F."/>
        </authorList>
    </citation>
    <scope>NUCLEOTIDE SEQUENCE [LARGE SCALE GENOMIC DNA]</scope>
    <source>
        <strain evidence="4 5">MD-312</strain>
    </source>
</reference>
<dbReference type="InterPro" id="IPR032675">
    <property type="entry name" value="LRR_dom_sf"/>
</dbReference>
<dbReference type="Proteomes" id="UP000053820">
    <property type="component" value="Unassembled WGS sequence"/>
</dbReference>
<dbReference type="PANTHER" id="PTHR24113:SF12">
    <property type="entry name" value="RAN GTPASE-ACTIVATING PROTEIN 1"/>
    <property type="match status" value="1"/>
</dbReference>
<dbReference type="OrthoDB" id="120976at2759"/>
<evidence type="ECO:0000313" key="4">
    <source>
        <dbReference type="EMBL" id="KIJ61554.1"/>
    </source>
</evidence>
<dbReference type="GO" id="GO:0005096">
    <property type="term" value="F:GTPase activator activity"/>
    <property type="evidence" value="ECO:0007669"/>
    <property type="project" value="UniProtKB-KW"/>
</dbReference>
<keyword evidence="2" id="KW-0433">Leucine-rich repeat</keyword>
<dbReference type="SUPFAM" id="SSF52047">
    <property type="entry name" value="RNI-like"/>
    <property type="match status" value="1"/>
</dbReference>
<dbReference type="InterPro" id="IPR027038">
    <property type="entry name" value="RanGap"/>
</dbReference>
<name>A0A0C9V7A8_9AGAM</name>
<dbReference type="AlphaFoldDB" id="A0A0C9V7A8"/>